<dbReference type="GO" id="GO:0006898">
    <property type="term" value="P:receptor-mediated endocytosis"/>
    <property type="evidence" value="ECO:0007669"/>
    <property type="project" value="Ensembl"/>
</dbReference>
<feature type="compositionally biased region" description="Polar residues" evidence="16">
    <location>
        <begin position="235"/>
        <end position="245"/>
    </location>
</feature>
<dbReference type="GeneTree" id="ENSGT00940000161171"/>
<evidence type="ECO:0000256" key="16">
    <source>
        <dbReference type="SAM" id="MobiDB-lite"/>
    </source>
</evidence>
<reference evidence="20" key="2">
    <citation type="submission" date="2025-08" db="UniProtKB">
        <authorList>
            <consortium name="Ensembl"/>
        </authorList>
    </citation>
    <scope>IDENTIFICATION</scope>
    <source>
        <strain evidence="20">2N</strain>
    </source>
</reference>
<comment type="function">
    <text evidence="13">Cell surface proteoglycan that contains both heparan sulfate and chondroitin sulfate and that links the cytoskeleton to the interstitial matrix. Regulates exosome biogenesis in concert with SDCBP and PDCD6IP. Able to induce its own expression in dental mesenchymal cells and also in the neighboring dental epithelial cells via an MSX1-mediated pathway.</text>
</comment>
<evidence type="ECO:0000259" key="19">
    <source>
        <dbReference type="SMART" id="SM00294"/>
    </source>
</evidence>
<evidence type="ECO:0000256" key="7">
    <source>
        <dbReference type="ARBA" id="ARBA00022729"/>
    </source>
</evidence>
<evidence type="ECO:0000256" key="10">
    <source>
        <dbReference type="ARBA" id="ARBA00023136"/>
    </source>
</evidence>
<dbReference type="PANTHER" id="PTHR10915">
    <property type="entry name" value="SYNDECAN"/>
    <property type="match status" value="1"/>
</dbReference>
<keyword evidence="8 15" id="KW-0654">Proteoglycan</keyword>
<dbReference type="EMBL" id="AAKN02023340">
    <property type="status" value="NOT_ANNOTATED_CDS"/>
    <property type="molecule type" value="Genomic_DNA"/>
</dbReference>
<dbReference type="GO" id="GO:0009897">
    <property type="term" value="C:external side of plasma membrane"/>
    <property type="evidence" value="ECO:0007669"/>
    <property type="project" value="Ensembl"/>
</dbReference>
<feature type="domain" description="Neurexin/syndecan/glycophorin C" evidence="19">
    <location>
        <begin position="292"/>
        <end position="310"/>
    </location>
</feature>
<keyword evidence="10 17" id="KW-0472">Membrane</keyword>
<dbReference type="InterPro" id="IPR001050">
    <property type="entry name" value="Syndecan"/>
</dbReference>
<feature type="compositionally biased region" description="Basic and acidic residues" evidence="16">
    <location>
        <begin position="138"/>
        <end position="155"/>
    </location>
</feature>
<dbReference type="GO" id="GO:0005576">
    <property type="term" value="C:extracellular region"/>
    <property type="evidence" value="ECO:0007669"/>
    <property type="project" value="UniProtKB-SubCell"/>
</dbReference>
<comment type="subunit">
    <text evidence="14">Interacts with CDCP1. Interacts (via C-terminus) with TIAM1 (via PDZ domain). Interacts with MDK.</text>
</comment>
<comment type="similarity">
    <text evidence="3 15">Belongs to the syndecan proteoglycan family.</text>
</comment>
<dbReference type="GO" id="GO:0060070">
    <property type="term" value="P:canonical Wnt signaling pathway"/>
    <property type="evidence" value="ECO:0007669"/>
    <property type="project" value="Ensembl"/>
</dbReference>
<dbReference type="InParanoid" id="H0VDC2"/>
<reference evidence="21" key="1">
    <citation type="journal article" date="2011" name="Nature">
        <title>A high-resolution map of human evolutionary constraint using 29 mammals.</title>
        <authorList>
            <person name="Lindblad-Toh K."/>
            <person name="Garber M."/>
            <person name="Zuk O."/>
            <person name="Lin M.F."/>
            <person name="Parker B.J."/>
            <person name="Washietl S."/>
            <person name="Kheradpour P."/>
            <person name="Ernst J."/>
            <person name="Jordan G."/>
            <person name="Mauceli E."/>
            <person name="Ward L.D."/>
            <person name="Lowe C.B."/>
            <person name="Holloway A.K."/>
            <person name="Clamp M."/>
            <person name="Gnerre S."/>
            <person name="Alfoldi J."/>
            <person name="Beal K."/>
            <person name="Chang J."/>
            <person name="Clawson H."/>
            <person name="Cuff J."/>
            <person name="Di Palma F."/>
            <person name="Fitzgerald S."/>
            <person name="Flicek P."/>
            <person name="Guttman M."/>
            <person name="Hubisz M.J."/>
            <person name="Jaffe D.B."/>
            <person name="Jungreis I."/>
            <person name="Kent W.J."/>
            <person name="Kostka D."/>
            <person name="Lara M."/>
            <person name="Martins A.L."/>
            <person name="Massingham T."/>
            <person name="Moltke I."/>
            <person name="Raney B.J."/>
            <person name="Rasmussen M.D."/>
            <person name="Robinson J."/>
            <person name="Stark A."/>
            <person name="Vilella A.J."/>
            <person name="Wen J."/>
            <person name="Xie X."/>
            <person name="Zody M.C."/>
            <person name="Baldwin J."/>
            <person name="Bloom T."/>
            <person name="Chin C.W."/>
            <person name="Heiman D."/>
            <person name="Nicol R."/>
            <person name="Nusbaum C."/>
            <person name="Young S."/>
            <person name="Wilkinson J."/>
            <person name="Worley K.C."/>
            <person name="Kovar C.L."/>
            <person name="Muzny D.M."/>
            <person name="Gibbs R.A."/>
            <person name="Cree A."/>
            <person name="Dihn H.H."/>
            <person name="Fowler G."/>
            <person name="Jhangiani S."/>
            <person name="Joshi V."/>
            <person name="Lee S."/>
            <person name="Lewis L.R."/>
            <person name="Nazareth L.V."/>
            <person name="Okwuonu G."/>
            <person name="Santibanez J."/>
            <person name="Warren W.C."/>
            <person name="Mardis E.R."/>
            <person name="Weinstock G.M."/>
            <person name="Wilson R.K."/>
            <person name="Delehaunty K."/>
            <person name="Dooling D."/>
            <person name="Fronik C."/>
            <person name="Fulton L."/>
            <person name="Fulton B."/>
            <person name="Graves T."/>
            <person name="Minx P."/>
            <person name="Sodergren E."/>
            <person name="Birney E."/>
            <person name="Margulies E.H."/>
            <person name="Herrero J."/>
            <person name="Green E.D."/>
            <person name="Haussler D."/>
            <person name="Siepel A."/>
            <person name="Goldman N."/>
            <person name="Pollard K.S."/>
            <person name="Pedersen J.S."/>
            <person name="Lander E.S."/>
            <person name="Kellis M."/>
        </authorList>
    </citation>
    <scope>NUCLEOTIDE SEQUENCE [LARGE SCALE GENOMIC DNA]</scope>
    <source>
        <strain evidence="21">2N</strain>
    </source>
</reference>
<evidence type="ECO:0000256" key="14">
    <source>
        <dbReference type="ARBA" id="ARBA00046939"/>
    </source>
</evidence>
<keyword evidence="11 15" id="KW-0325">Glycoprotein</keyword>
<dbReference type="FunCoup" id="H0VDC2">
    <property type="interactions" value="281"/>
</dbReference>
<organism evidence="20 21">
    <name type="scientific">Cavia porcellus</name>
    <name type="common">Guinea pig</name>
    <dbReference type="NCBI Taxonomy" id="10141"/>
    <lineage>
        <taxon>Eukaryota</taxon>
        <taxon>Metazoa</taxon>
        <taxon>Chordata</taxon>
        <taxon>Craniata</taxon>
        <taxon>Vertebrata</taxon>
        <taxon>Euteleostomi</taxon>
        <taxon>Mammalia</taxon>
        <taxon>Eutheria</taxon>
        <taxon>Euarchontoglires</taxon>
        <taxon>Glires</taxon>
        <taxon>Rodentia</taxon>
        <taxon>Hystricomorpha</taxon>
        <taxon>Caviidae</taxon>
        <taxon>Cavia</taxon>
    </lineage>
</organism>
<evidence type="ECO:0000256" key="11">
    <source>
        <dbReference type="ARBA" id="ARBA00023180"/>
    </source>
</evidence>
<sequence length="327" mass="34060">MVGVLTLHGLLVGLPGCRAKGLRLAEPGRRCPLPASLCCAARLWLIAFSDPFQQVVATNVPPEDQDSSGDDSDSFSGSGAGALQDIPSSASPWKDTWLLSVGPTAPEPSGGEATAISTPILPAGGRPEEGEVSVVLETRPDITAREKEVNPEPREPTQLPTTQRASAAGATTAQVAATSHPPGDVHPSQAETAAPAVPSQPDGEDAGPSATEGATEDGAHHELPVEEGSGEQDFTFDTSGENVSVASVEPEDRSDTAVDQGASQGLLDRKEGSLPAASWGSLFAVFLVGFMLYRMKKKDEGSYSLEEPKQTNGGAYQKPTKQEEFYA</sequence>
<dbReference type="VEuPathDB" id="HostDB:ENSCPOG00000008875"/>
<feature type="region of interest" description="Disordered" evidence="16">
    <location>
        <begin position="301"/>
        <end position="327"/>
    </location>
</feature>
<evidence type="ECO:0000256" key="3">
    <source>
        <dbReference type="ARBA" id="ARBA00005343"/>
    </source>
</evidence>
<dbReference type="PANTHER" id="PTHR10915:SF5">
    <property type="entry name" value="SYNDECAN-1"/>
    <property type="match status" value="1"/>
</dbReference>
<evidence type="ECO:0000256" key="12">
    <source>
        <dbReference type="ARBA" id="ARBA00023207"/>
    </source>
</evidence>
<feature type="chain" id="PRO_5012768170" description="Syndecan" evidence="18">
    <location>
        <begin position="20"/>
        <end position="327"/>
    </location>
</feature>
<dbReference type="GO" id="GO:0048627">
    <property type="term" value="P:myoblast development"/>
    <property type="evidence" value="ECO:0007669"/>
    <property type="project" value="Ensembl"/>
</dbReference>
<dbReference type="Bgee" id="ENSCPOG00000008875">
    <property type="expression patterns" value="Expressed in uterine cervix and 9 other cell types or tissues"/>
</dbReference>
<feature type="signal peptide" evidence="18">
    <location>
        <begin position="1"/>
        <end position="19"/>
    </location>
</feature>
<keyword evidence="21" id="KW-1185">Reference proteome</keyword>
<dbReference type="eggNOG" id="ENOG502RZWT">
    <property type="taxonomic scope" value="Eukaryota"/>
</dbReference>
<evidence type="ECO:0000256" key="18">
    <source>
        <dbReference type="SAM" id="SignalP"/>
    </source>
</evidence>
<evidence type="ECO:0000256" key="2">
    <source>
        <dbReference type="ARBA" id="ARBA00004550"/>
    </source>
</evidence>
<dbReference type="InterPro" id="IPR027789">
    <property type="entry name" value="Syndecan/Neurexin_dom"/>
</dbReference>
<keyword evidence="6 15" id="KW-0812">Transmembrane</keyword>
<dbReference type="GO" id="GO:0042802">
    <property type="term" value="F:identical protein binding"/>
    <property type="evidence" value="ECO:0007669"/>
    <property type="project" value="Ensembl"/>
</dbReference>
<comment type="subcellular location">
    <subcellularLocation>
        <location evidence="1 15">Membrane</location>
        <topology evidence="1 15">Single-pass type I membrane protein</topology>
    </subcellularLocation>
    <subcellularLocation>
        <location evidence="2">Secreted</location>
        <location evidence="2">Extracellular exosome</location>
    </subcellularLocation>
</comment>
<dbReference type="OMA" id="VFCFQAV"/>
<evidence type="ECO:0000256" key="17">
    <source>
        <dbReference type="SAM" id="Phobius"/>
    </source>
</evidence>
<evidence type="ECO:0000256" key="4">
    <source>
        <dbReference type="ARBA" id="ARBA00022525"/>
    </source>
</evidence>
<evidence type="ECO:0000256" key="6">
    <source>
        <dbReference type="ARBA" id="ARBA00022692"/>
    </source>
</evidence>
<evidence type="ECO:0000256" key="8">
    <source>
        <dbReference type="ARBA" id="ARBA00022974"/>
    </source>
</evidence>
<evidence type="ECO:0000256" key="1">
    <source>
        <dbReference type="ARBA" id="ARBA00004479"/>
    </source>
</evidence>
<dbReference type="STRING" id="10141.ENSCPOP00000007971"/>
<feature type="compositionally biased region" description="Acidic residues" evidence="16">
    <location>
        <begin position="63"/>
        <end position="73"/>
    </location>
</feature>
<feature type="compositionally biased region" description="Low complexity" evidence="16">
    <location>
        <begin position="161"/>
        <end position="179"/>
    </location>
</feature>
<feature type="transmembrane region" description="Helical" evidence="17">
    <location>
        <begin position="276"/>
        <end position="293"/>
    </location>
</feature>
<dbReference type="HOGENOM" id="CLU_887201_0_0_1"/>
<keyword evidence="9 17" id="KW-1133">Transmembrane helix</keyword>
<dbReference type="GO" id="GO:1903553">
    <property type="term" value="P:positive regulation of extracellular exosome assembly"/>
    <property type="evidence" value="ECO:0007669"/>
    <property type="project" value="Ensembl"/>
</dbReference>
<evidence type="ECO:0000256" key="15">
    <source>
        <dbReference type="RuleBase" id="RU000649"/>
    </source>
</evidence>
<keyword evidence="4" id="KW-0964">Secreted</keyword>
<keyword evidence="5" id="KW-0597">Phosphoprotein</keyword>
<feature type="region of interest" description="Disordered" evidence="16">
    <location>
        <begin position="59"/>
        <end position="266"/>
    </location>
</feature>
<keyword evidence="12 15" id="KW-0357">Heparan sulfate</keyword>
<reference evidence="20" key="3">
    <citation type="submission" date="2025-09" db="UniProtKB">
        <authorList>
            <consortium name="Ensembl"/>
        </authorList>
    </citation>
    <scope>IDENTIFICATION</scope>
    <source>
        <strain evidence="20">2N</strain>
    </source>
</reference>
<dbReference type="AlphaFoldDB" id="H0VDC2"/>
<gene>
    <name evidence="20" type="primary">SDC1</name>
</gene>
<dbReference type="Ensembl" id="ENSCPOT00000008955.3">
    <property type="protein sequence ID" value="ENSCPOP00000007971.3"/>
    <property type="gene ID" value="ENSCPOG00000008875.4"/>
</dbReference>
<dbReference type="PROSITE" id="PS00964">
    <property type="entry name" value="SYNDECAN"/>
    <property type="match status" value="1"/>
</dbReference>
<name>H0VDC2_CAVPO</name>
<dbReference type="GO" id="GO:0016477">
    <property type="term" value="P:cell migration"/>
    <property type="evidence" value="ECO:0007669"/>
    <property type="project" value="TreeGrafter"/>
</dbReference>
<dbReference type="Pfam" id="PF01034">
    <property type="entry name" value="Syndecan"/>
    <property type="match status" value="1"/>
</dbReference>
<dbReference type="InterPro" id="IPR003585">
    <property type="entry name" value="Neurexin-like"/>
</dbReference>
<keyword evidence="7 18" id="KW-0732">Signal</keyword>
<protein>
    <recommendedName>
        <fullName evidence="15">Syndecan</fullName>
    </recommendedName>
</protein>
<dbReference type="InterPro" id="IPR030479">
    <property type="entry name" value="Syndecan_CS"/>
</dbReference>
<dbReference type="Proteomes" id="UP000005447">
    <property type="component" value="Unassembled WGS sequence"/>
</dbReference>
<proteinExistence type="inferred from homology"/>
<evidence type="ECO:0000313" key="20">
    <source>
        <dbReference type="Ensembl" id="ENSCPOP00000007971.3"/>
    </source>
</evidence>
<dbReference type="SMART" id="SM00294">
    <property type="entry name" value="4.1m"/>
    <property type="match status" value="1"/>
</dbReference>
<dbReference type="GO" id="GO:1903543">
    <property type="term" value="P:positive regulation of exosomal secretion"/>
    <property type="evidence" value="ECO:0007669"/>
    <property type="project" value="Ensembl"/>
</dbReference>
<evidence type="ECO:0000256" key="13">
    <source>
        <dbReference type="ARBA" id="ARBA00045247"/>
    </source>
</evidence>
<accession>H0VDC2</accession>
<dbReference type="GO" id="GO:0055002">
    <property type="term" value="P:striated muscle cell development"/>
    <property type="evidence" value="ECO:0007669"/>
    <property type="project" value="Ensembl"/>
</dbReference>
<evidence type="ECO:0000313" key="21">
    <source>
        <dbReference type="Proteomes" id="UP000005447"/>
    </source>
</evidence>
<evidence type="ECO:0000256" key="5">
    <source>
        <dbReference type="ARBA" id="ARBA00022553"/>
    </source>
</evidence>
<dbReference type="GO" id="GO:0038024">
    <property type="term" value="F:cargo receptor activity"/>
    <property type="evidence" value="ECO:0007669"/>
    <property type="project" value="Ensembl"/>
</dbReference>
<evidence type="ECO:0000256" key="9">
    <source>
        <dbReference type="ARBA" id="ARBA00022989"/>
    </source>
</evidence>